<dbReference type="Gene3D" id="1.20.1250.20">
    <property type="entry name" value="MFS general substrate transporter like domains"/>
    <property type="match status" value="1"/>
</dbReference>
<dbReference type="PANTHER" id="PTHR42910">
    <property type="entry name" value="TRANSPORTER SCO4007-RELATED"/>
    <property type="match status" value="1"/>
</dbReference>
<dbReference type="EMBL" id="VIWP01000004">
    <property type="protein sequence ID" value="TWF52961.1"/>
    <property type="molecule type" value="Genomic_DNA"/>
</dbReference>
<comment type="caution">
    <text evidence="6">The sequence shown here is derived from an EMBL/GenBank/DDBJ whole genome shotgun (WGS) entry which is preliminary data.</text>
</comment>
<dbReference type="InterPro" id="IPR020846">
    <property type="entry name" value="MFS_dom"/>
</dbReference>
<dbReference type="Proteomes" id="UP000320653">
    <property type="component" value="Unassembled WGS sequence"/>
</dbReference>
<dbReference type="RefSeq" id="WP_145638426.1">
    <property type="nucleotide sequence ID" value="NZ_VIWP01000004.1"/>
</dbReference>
<keyword evidence="1 4" id="KW-0812">Transmembrane</keyword>
<dbReference type="SUPFAM" id="SSF103473">
    <property type="entry name" value="MFS general substrate transporter"/>
    <property type="match status" value="1"/>
</dbReference>
<feature type="transmembrane region" description="Helical" evidence="4">
    <location>
        <begin position="88"/>
        <end position="106"/>
    </location>
</feature>
<dbReference type="AlphaFoldDB" id="A0A561QRE0"/>
<dbReference type="PROSITE" id="PS50850">
    <property type="entry name" value="MFS"/>
    <property type="match status" value="1"/>
</dbReference>
<feature type="transmembrane region" description="Helical" evidence="4">
    <location>
        <begin position="112"/>
        <end position="133"/>
    </location>
</feature>
<reference evidence="6 7" key="1">
    <citation type="submission" date="2019-06" db="EMBL/GenBank/DDBJ databases">
        <title>Sorghum-associated microbial communities from plants grown in Nebraska, USA.</title>
        <authorList>
            <person name="Schachtman D."/>
        </authorList>
    </citation>
    <scope>NUCLEOTIDE SEQUENCE [LARGE SCALE GENOMIC DNA]</scope>
    <source>
        <strain evidence="6 7">1225</strain>
    </source>
</reference>
<feature type="transmembrane region" description="Helical" evidence="4">
    <location>
        <begin position="170"/>
        <end position="193"/>
    </location>
</feature>
<sequence length="402" mass="41599">MTSQSASATASQSPASTLSTAMTFIMAAACGLIVANLYYAQPLAGPIAADIGLPAHATGLIVTLTQIGYGLGLLLIVPLGDLLENRRLIITMLGASTIALIAAGLSNSPLPFLAASLAIGLTSTSVQMIVPFAANLAPDATRGRVVGNVMSGLMLGIMLARPVSSLIARFASWHLVFFLSAAVMIALGILLSMRLPLRRPQPRMGYFQLLASLGTLVATQPLLRRRGFYQACLFASFTLFWTVTPLLLAGPVFNMTQSGIALFAFVGVAGAIASPIAGRLADRDLSKPATGLGLAAAILGFLVTYITSEGSMLGLGLLMLGAILLDFGTTMTLVISQRAIYGLGADLRSRLNGLLIAAAFCGGAIGSALGAWAFAEGGWLLASAIGMALPIVAFCYFLTEKR</sequence>
<feature type="transmembrane region" description="Helical" evidence="4">
    <location>
        <begin position="231"/>
        <end position="253"/>
    </location>
</feature>
<evidence type="ECO:0000259" key="5">
    <source>
        <dbReference type="PROSITE" id="PS50850"/>
    </source>
</evidence>
<evidence type="ECO:0000313" key="7">
    <source>
        <dbReference type="Proteomes" id="UP000320653"/>
    </source>
</evidence>
<gene>
    <name evidence="6" type="ORF">FHW37_104231</name>
</gene>
<dbReference type="GO" id="GO:0022857">
    <property type="term" value="F:transmembrane transporter activity"/>
    <property type="evidence" value="ECO:0007669"/>
    <property type="project" value="InterPro"/>
</dbReference>
<dbReference type="PANTHER" id="PTHR42910:SF1">
    <property type="entry name" value="MAJOR FACILITATOR SUPERFAMILY (MFS) PROFILE DOMAIN-CONTAINING PROTEIN"/>
    <property type="match status" value="1"/>
</dbReference>
<feature type="transmembrane region" description="Helical" evidence="4">
    <location>
        <begin position="354"/>
        <end position="374"/>
    </location>
</feature>
<keyword evidence="7" id="KW-1185">Reference proteome</keyword>
<evidence type="ECO:0000256" key="1">
    <source>
        <dbReference type="ARBA" id="ARBA00022692"/>
    </source>
</evidence>
<keyword evidence="3 4" id="KW-0472">Membrane</keyword>
<feature type="transmembrane region" description="Helical" evidence="4">
    <location>
        <begin position="380"/>
        <end position="399"/>
    </location>
</feature>
<dbReference type="CDD" id="cd17324">
    <property type="entry name" value="MFS_NepI_like"/>
    <property type="match status" value="1"/>
</dbReference>
<feature type="transmembrane region" description="Helical" evidence="4">
    <location>
        <begin position="51"/>
        <end position="76"/>
    </location>
</feature>
<organism evidence="6 7">
    <name type="scientific">Neorhizobium alkalisoli</name>
    <dbReference type="NCBI Taxonomy" id="528178"/>
    <lineage>
        <taxon>Bacteria</taxon>
        <taxon>Pseudomonadati</taxon>
        <taxon>Pseudomonadota</taxon>
        <taxon>Alphaproteobacteria</taxon>
        <taxon>Hyphomicrobiales</taxon>
        <taxon>Rhizobiaceae</taxon>
        <taxon>Rhizobium/Agrobacterium group</taxon>
        <taxon>Neorhizobium</taxon>
    </lineage>
</organism>
<dbReference type="OrthoDB" id="9815356at2"/>
<feature type="transmembrane region" description="Helical" evidence="4">
    <location>
        <begin position="145"/>
        <end position="164"/>
    </location>
</feature>
<feature type="transmembrane region" description="Helical" evidence="4">
    <location>
        <begin position="289"/>
        <end position="307"/>
    </location>
</feature>
<accession>A0A561QRE0</accession>
<evidence type="ECO:0000256" key="2">
    <source>
        <dbReference type="ARBA" id="ARBA00022989"/>
    </source>
</evidence>
<keyword evidence="2 4" id="KW-1133">Transmembrane helix</keyword>
<proteinExistence type="predicted"/>
<feature type="transmembrane region" description="Helical" evidence="4">
    <location>
        <begin position="313"/>
        <end position="334"/>
    </location>
</feature>
<protein>
    <submittedName>
        <fullName evidence="6">Putative MFS family arabinose efflux permease</fullName>
    </submittedName>
</protein>
<evidence type="ECO:0000256" key="3">
    <source>
        <dbReference type="ARBA" id="ARBA00023136"/>
    </source>
</evidence>
<feature type="domain" description="Major facilitator superfamily (MFS) profile" evidence="5">
    <location>
        <begin position="15"/>
        <end position="402"/>
    </location>
</feature>
<name>A0A561QRE0_9HYPH</name>
<evidence type="ECO:0000256" key="4">
    <source>
        <dbReference type="SAM" id="Phobius"/>
    </source>
</evidence>
<evidence type="ECO:0000313" key="6">
    <source>
        <dbReference type="EMBL" id="TWF52961.1"/>
    </source>
</evidence>
<dbReference type="Pfam" id="PF07690">
    <property type="entry name" value="MFS_1"/>
    <property type="match status" value="1"/>
</dbReference>
<feature type="transmembrane region" description="Helical" evidence="4">
    <location>
        <begin position="259"/>
        <end position="277"/>
    </location>
</feature>
<dbReference type="InterPro" id="IPR011701">
    <property type="entry name" value="MFS"/>
</dbReference>
<dbReference type="InterPro" id="IPR036259">
    <property type="entry name" value="MFS_trans_sf"/>
</dbReference>
<feature type="transmembrane region" description="Helical" evidence="4">
    <location>
        <begin position="21"/>
        <end position="39"/>
    </location>
</feature>